<keyword evidence="1" id="KW-0472">Membrane</keyword>
<reference evidence="3" key="1">
    <citation type="submission" date="2016-11" db="UniProtKB">
        <authorList>
            <consortium name="WormBaseParasite"/>
        </authorList>
    </citation>
    <scope>IDENTIFICATION</scope>
</reference>
<keyword evidence="2" id="KW-1185">Reference proteome</keyword>
<proteinExistence type="predicted"/>
<dbReference type="WBParaSite" id="L893_g32050.t1">
    <property type="protein sequence ID" value="L893_g32050.t1"/>
    <property type="gene ID" value="L893_g32050"/>
</dbReference>
<keyword evidence="1" id="KW-1133">Transmembrane helix</keyword>
<evidence type="ECO:0000313" key="3">
    <source>
        <dbReference type="WBParaSite" id="L893_g32050.t1"/>
    </source>
</evidence>
<organism evidence="2 3">
    <name type="scientific">Steinernema glaseri</name>
    <dbReference type="NCBI Taxonomy" id="37863"/>
    <lineage>
        <taxon>Eukaryota</taxon>
        <taxon>Metazoa</taxon>
        <taxon>Ecdysozoa</taxon>
        <taxon>Nematoda</taxon>
        <taxon>Chromadorea</taxon>
        <taxon>Rhabditida</taxon>
        <taxon>Tylenchina</taxon>
        <taxon>Panagrolaimomorpha</taxon>
        <taxon>Strongyloidoidea</taxon>
        <taxon>Steinernematidae</taxon>
        <taxon>Steinernema</taxon>
    </lineage>
</organism>
<accession>A0A1I8A1Z1</accession>
<sequence>MLPTCVNRYKLSQFYEGLLRNTSRTKTVMECSVKLQYQQSFPELVIILFFTTVIIVIILFFTTVIIGVIWTFAYFYRIKGHYHLMEDQELTSSGQNQYEARLLMDRLEQNGLLLKF</sequence>
<protein>
    <submittedName>
        <fullName evidence="3">SAYSvFN domain-containing protein</fullName>
    </submittedName>
</protein>
<feature type="transmembrane region" description="Helical" evidence="1">
    <location>
        <begin position="44"/>
        <end position="76"/>
    </location>
</feature>
<evidence type="ECO:0000256" key="1">
    <source>
        <dbReference type="SAM" id="Phobius"/>
    </source>
</evidence>
<dbReference type="Proteomes" id="UP000095287">
    <property type="component" value="Unplaced"/>
</dbReference>
<name>A0A1I8A1Z1_9BILA</name>
<dbReference type="AlphaFoldDB" id="A0A1I8A1Z1"/>
<evidence type="ECO:0000313" key="2">
    <source>
        <dbReference type="Proteomes" id="UP000095287"/>
    </source>
</evidence>
<keyword evidence="1" id="KW-0812">Transmembrane</keyword>